<feature type="domain" description="Glutaredoxin" evidence="6">
    <location>
        <begin position="56"/>
        <end position="118"/>
    </location>
</feature>
<keyword evidence="4" id="KW-1015">Disulfide bond</keyword>
<dbReference type="InterPro" id="IPR036249">
    <property type="entry name" value="Thioredoxin-like_sf"/>
</dbReference>
<dbReference type="PROSITE" id="PS51354">
    <property type="entry name" value="GLUTAREDOXIN_2"/>
    <property type="match status" value="1"/>
</dbReference>
<proteinExistence type="inferred from homology"/>
<evidence type="ECO:0000259" key="6">
    <source>
        <dbReference type="Pfam" id="PF00462"/>
    </source>
</evidence>
<keyword evidence="8" id="KW-1185">Reference proteome</keyword>
<dbReference type="Pfam" id="PF00462">
    <property type="entry name" value="Glutaredoxin"/>
    <property type="match status" value="1"/>
</dbReference>
<dbReference type="Proteomes" id="UP000030302">
    <property type="component" value="Chromosome"/>
</dbReference>
<evidence type="ECO:0000256" key="4">
    <source>
        <dbReference type="ARBA" id="ARBA00023157"/>
    </source>
</evidence>
<dbReference type="KEGG" id="care:LT85_1723"/>
<evidence type="ECO:0000313" key="7">
    <source>
        <dbReference type="EMBL" id="AIY40881.1"/>
    </source>
</evidence>
<reference evidence="8" key="1">
    <citation type="journal article" date="2014" name="Soil Biol. Biochem.">
        <title>Structure and function of bacterial communities in ageing soils: Insights from the Mendocino ecological staircase.</title>
        <authorList>
            <person name="Uroz S."/>
            <person name="Tech J.J."/>
            <person name="Sawaya N.A."/>
            <person name="Frey-Klett P."/>
            <person name="Leveau J.H.J."/>
        </authorList>
    </citation>
    <scope>NUCLEOTIDE SEQUENCE [LARGE SCALE GENOMIC DNA]</scope>
    <source>
        <strain evidence="8">Cal35</strain>
    </source>
</reference>
<name>A0A0A1F8P9_9BURK</name>
<dbReference type="GO" id="GO:0015035">
    <property type="term" value="F:protein-disulfide reductase activity"/>
    <property type="evidence" value="ECO:0007669"/>
    <property type="project" value="TreeGrafter"/>
</dbReference>
<organism evidence="7 8">
    <name type="scientific">Collimonas arenae</name>
    <dbReference type="NCBI Taxonomy" id="279058"/>
    <lineage>
        <taxon>Bacteria</taxon>
        <taxon>Pseudomonadati</taxon>
        <taxon>Pseudomonadota</taxon>
        <taxon>Betaproteobacteria</taxon>
        <taxon>Burkholderiales</taxon>
        <taxon>Oxalobacteraceae</taxon>
        <taxon>Collimonas</taxon>
    </lineage>
</organism>
<keyword evidence="3" id="KW-0249">Electron transport</keyword>
<protein>
    <submittedName>
        <fullName evidence="7">Glutaredoxin-related protein</fullName>
    </submittedName>
</protein>
<evidence type="ECO:0000313" key="8">
    <source>
        <dbReference type="Proteomes" id="UP000030302"/>
    </source>
</evidence>
<keyword evidence="5" id="KW-0676">Redox-active center</keyword>
<dbReference type="HOGENOM" id="CLU_2037071_0_0_4"/>
<comment type="similarity">
    <text evidence="1">Belongs to the glutaredoxin family.</text>
</comment>
<evidence type="ECO:0000256" key="3">
    <source>
        <dbReference type="ARBA" id="ARBA00022982"/>
    </source>
</evidence>
<keyword evidence="2" id="KW-0813">Transport</keyword>
<evidence type="ECO:0000256" key="2">
    <source>
        <dbReference type="ARBA" id="ARBA00022448"/>
    </source>
</evidence>
<dbReference type="STRING" id="279058.LT85_1723"/>
<evidence type="ECO:0000256" key="1">
    <source>
        <dbReference type="ARBA" id="ARBA00007787"/>
    </source>
</evidence>
<evidence type="ECO:0000256" key="5">
    <source>
        <dbReference type="ARBA" id="ARBA00023284"/>
    </source>
</evidence>
<dbReference type="Gene3D" id="3.40.30.10">
    <property type="entry name" value="Glutaredoxin"/>
    <property type="match status" value="1"/>
</dbReference>
<accession>A0A0A1F8P9</accession>
<dbReference type="AlphaFoldDB" id="A0A0A1F8P9"/>
<dbReference type="EMBL" id="CP009962">
    <property type="protein sequence ID" value="AIY40881.1"/>
    <property type="molecule type" value="Genomic_DNA"/>
</dbReference>
<dbReference type="SUPFAM" id="SSF52833">
    <property type="entry name" value="Thioredoxin-like"/>
    <property type="match status" value="1"/>
</dbReference>
<gene>
    <name evidence="7" type="ORF">LT85_1723</name>
</gene>
<dbReference type="InterPro" id="IPR002109">
    <property type="entry name" value="Glutaredoxin"/>
</dbReference>
<dbReference type="PANTHER" id="PTHR46679">
    <property type="match status" value="1"/>
</dbReference>
<dbReference type="PANTHER" id="PTHR46679:SF1">
    <property type="entry name" value="GLUTAREDOXIN-2, MITOCHONDRIAL"/>
    <property type="match status" value="1"/>
</dbReference>
<sequence length="139" mass="15589">MMQILCSNHATTTRKATMTRNVLDEAHIHPAIRQSIADKHADIVQEVQAAVASNKVVVVGMTQNPFPRKARKALEAINAPFKYLEYGSYLSQWKRRNALKMWTGWPTFPMIFVKGTLVGGATDLQRLIDSGEFARMTAD</sequence>